<comment type="caution">
    <text evidence="7">The sequence shown here is derived from an EMBL/GenBank/DDBJ whole genome shotgun (WGS) entry which is preliminary data.</text>
</comment>
<dbReference type="PANTHER" id="PTHR30346:SF26">
    <property type="entry name" value="HYDROGEN PEROXIDE-INDUCIBLE GENES ACTIVATOR"/>
    <property type="match status" value="1"/>
</dbReference>
<protein>
    <submittedName>
        <fullName evidence="7">LysR substrate-binding domain-containing protein</fullName>
    </submittedName>
</protein>
<evidence type="ECO:0000256" key="4">
    <source>
        <dbReference type="ARBA" id="ARBA00023159"/>
    </source>
</evidence>
<dbReference type="Proteomes" id="UP001597533">
    <property type="component" value="Unassembled WGS sequence"/>
</dbReference>
<dbReference type="PROSITE" id="PS50931">
    <property type="entry name" value="HTH_LYSR"/>
    <property type="match status" value="1"/>
</dbReference>
<evidence type="ECO:0000256" key="3">
    <source>
        <dbReference type="ARBA" id="ARBA00023125"/>
    </source>
</evidence>
<dbReference type="InterPro" id="IPR005119">
    <property type="entry name" value="LysR_subst-bd"/>
</dbReference>
<evidence type="ECO:0000313" key="7">
    <source>
        <dbReference type="EMBL" id="MFD2824316.1"/>
    </source>
</evidence>
<keyword evidence="3" id="KW-0238">DNA-binding</keyword>
<proteinExistence type="inferred from homology"/>
<dbReference type="PRINTS" id="PR00039">
    <property type="entry name" value="HTHLYSR"/>
</dbReference>
<dbReference type="InterPro" id="IPR036388">
    <property type="entry name" value="WH-like_DNA-bd_sf"/>
</dbReference>
<dbReference type="InterPro" id="IPR000847">
    <property type="entry name" value="LysR_HTH_N"/>
</dbReference>
<dbReference type="Pfam" id="PF00126">
    <property type="entry name" value="HTH_1"/>
    <property type="match status" value="1"/>
</dbReference>
<dbReference type="Gene3D" id="1.10.10.10">
    <property type="entry name" value="Winged helix-like DNA-binding domain superfamily/Winged helix DNA-binding domain"/>
    <property type="match status" value="1"/>
</dbReference>
<dbReference type="PANTHER" id="PTHR30346">
    <property type="entry name" value="TRANSCRIPTIONAL DUAL REGULATOR HCAR-RELATED"/>
    <property type="match status" value="1"/>
</dbReference>
<dbReference type="Pfam" id="PF03466">
    <property type="entry name" value="LysR_substrate"/>
    <property type="match status" value="1"/>
</dbReference>
<organism evidence="7 8">
    <name type="scientific">Lacinutrix iliipiscaria</name>
    <dbReference type="NCBI Taxonomy" id="1230532"/>
    <lineage>
        <taxon>Bacteria</taxon>
        <taxon>Pseudomonadati</taxon>
        <taxon>Bacteroidota</taxon>
        <taxon>Flavobacteriia</taxon>
        <taxon>Flavobacteriales</taxon>
        <taxon>Flavobacteriaceae</taxon>
        <taxon>Lacinutrix</taxon>
    </lineage>
</organism>
<dbReference type="SUPFAM" id="SSF46785">
    <property type="entry name" value="Winged helix' DNA-binding domain"/>
    <property type="match status" value="1"/>
</dbReference>
<dbReference type="RefSeq" id="WP_183488390.1">
    <property type="nucleotide sequence ID" value="NZ_JBHUOV010000007.1"/>
</dbReference>
<keyword evidence="4" id="KW-0010">Activator</keyword>
<evidence type="ECO:0000256" key="1">
    <source>
        <dbReference type="ARBA" id="ARBA00009437"/>
    </source>
</evidence>
<dbReference type="InterPro" id="IPR036390">
    <property type="entry name" value="WH_DNA-bd_sf"/>
</dbReference>
<name>A0ABW5WS98_9FLAO</name>
<comment type="similarity">
    <text evidence="1">Belongs to the LysR transcriptional regulatory family.</text>
</comment>
<evidence type="ECO:0000256" key="5">
    <source>
        <dbReference type="ARBA" id="ARBA00023163"/>
    </source>
</evidence>
<keyword evidence="8" id="KW-1185">Reference proteome</keyword>
<dbReference type="SUPFAM" id="SSF53850">
    <property type="entry name" value="Periplasmic binding protein-like II"/>
    <property type="match status" value="1"/>
</dbReference>
<dbReference type="CDD" id="cd08411">
    <property type="entry name" value="PBP2_OxyR"/>
    <property type="match status" value="1"/>
</dbReference>
<accession>A0ABW5WS98</accession>
<evidence type="ECO:0000256" key="2">
    <source>
        <dbReference type="ARBA" id="ARBA00023015"/>
    </source>
</evidence>
<reference evidence="8" key="1">
    <citation type="journal article" date="2019" name="Int. J. Syst. Evol. Microbiol.">
        <title>The Global Catalogue of Microorganisms (GCM) 10K type strain sequencing project: providing services to taxonomists for standard genome sequencing and annotation.</title>
        <authorList>
            <consortium name="The Broad Institute Genomics Platform"/>
            <consortium name="The Broad Institute Genome Sequencing Center for Infectious Disease"/>
            <person name="Wu L."/>
            <person name="Ma J."/>
        </authorList>
    </citation>
    <scope>NUCLEOTIDE SEQUENCE [LARGE SCALE GENOMIC DNA]</scope>
    <source>
        <strain evidence="8">KCTC 32141</strain>
    </source>
</reference>
<evidence type="ECO:0000259" key="6">
    <source>
        <dbReference type="PROSITE" id="PS50931"/>
    </source>
</evidence>
<dbReference type="Gene3D" id="3.40.190.10">
    <property type="entry name" value="Periplasmic binding protein-like II"/>
    <property type="match status" value="2"/>
</dbReference>
<sequence length="313" mass="35706">MTITQLYYVLAVAENQNFTKAAEKCFVTQPTLSMQIQKLEDELDILIFDRSKKPIELTDVGKKIVHQAKNIVNESYRIQDIVDQQKGFIGGEFKLGIIPTVMPTLLPMFLKAFIKKHPKVKLKIEELTTEEIISRINDGHLDAAIASTPLENETIKERVLFFEPFVAYIPKNHRLHDKKNIDVSDLQIEDMLLLEDGHCFREGVINLCKVFKNHENDNFQLESGSIETLVKLSNEGLGMTMLPYLHSLDISEKHKNNLRLFNEPNPAREVSLIYHKSELKMQIIDALQNTISGIIRGAIAFQNVKIISPLATK</sequence>
<feature type="domain" description="HTH lysR-type" evidence="6">
    <location>
        <begin position="1"/>
        <end position="58"/>
    </location>
</feature>
<evidence type="ECO:0000313" key="8">
    <source>
        <dbReference type="Proteomes" id="UP001597533"/>
    </source>
</evidence>
<gene>
    <name evidence="7" type="ORF">ACFS5M_11600</name>
</gene>
<keyword evidence="2" id="KW-0805">Transcription regulation</keyword>
<dbReference type="EMBL" id="JBHUOV010000007">
    <property type="protein sequence ID" value="MFD2824316.1"/>
    <property type="molecule type" value="Genomic_DNA"/>
</dbReference>
<keyword evidence="5" id="KW-0804">Transcription</keyword>